<sequence>MESTPLYILSICEVCGSYQCPYCPHYNKASFHCNYSVILISTMFAYY</sequence>
<dbReference type="EMBL" id="GEMB01004958">
    <property type="protein sequence ID" value="JAR98346.1"/>
    <property type="molecule type" value="Transcribed_RNA"/>
</dbReference>
<feature type="non-terminal residue" evidence="1">
    <location>
        <position position="47"/>
    </location>
</feature>
<evidence type="ECO:0000313" key="1">
    <source>
        <dbReference type="EMBL" id="JAR98346.1"/>
    </source>
</evidence>
<accession>A0A170WYT3</accession>
<reference evidence="1" key="2">
    <citation type="journal article" date="2017" name="J. Med. Entomol.">
        <title>Transcriptome Analysis of the Triatoma infestans (Hemiptera: Reduviidae) Integument.</title>
        <authorList>
            <person name="Calderon-Fernandez G.M."/>
            <person name="Moriconi D.E."/>
            <person name="Dulbecco A.B."/>
            <person name="Juarez M.P."/>
        </authorList>
    </citation>
    <scope>NUCLEOTIDE SEQUENCE</scope>
    <source>
        <strain evidence="1">Int1</strain>
        <tissue evidence="1">Integument</tissue>
    </source>
</reference>
<protein>
    <submittedName>
        <fullName evidence="1">Cd109 antigen</fullName>
    </submittedName>
</protein>
<name>A0A170WYT3_TRIIF</name>
<proteinExistence type="predicted"/>
<organism evidence="1">
    <name type="scientific">Triatoma infestans</name>
    <name type="common">Assassin bug</name>
    <dbReference type="NCBI Taxonomy" id="30076"/>
    <lineage>
        <taxon>Eukaryota</taxon>
        <taxon>Metazoa</taxon>
        <taxon>Ecdysozoa</taxon>
        <taxon>Arthropoda</taxon>
        <taxon>Hexapoda</taxon>
        <taxon>Insecta</taxon>
        <taxon>Pterygota</taxon>
        <taxon>Neoptera</taxon>
        <taxon>Paraneoptera</taxon>
        <taxon>Hemiptera</taxon>
        <taxon>Heteroptera</taxon>
        <taxon>Panheteroptera</taxon>
        <taxon>Cimicomorpha</taxon>
        <taxon>Reduviidae</taxon>
        <taxon>Triatominae</taxon>
        <taxon>Triatoma</taxon>
    </lineage>
</organism>
<reference evidence="1" key="1">
    <citation type="submission" date="2016-04" db="EMBL/GenBank/DDBJ databases">
        <authorList>
            <person name="Calderon-Fernandez G.M.Sr."/>
        </authorList>
    </citation>
    <scope>NUCLEOTIDE SEQUENCE</scope>
    <source>
        <strain evidence="1">Int1</strain>
        <tissue evidence="1">Integument</tissue>
    </source>
</reference>
<dbReference type="AlphaFoldDB" id="A0A170WYT3"/>